<accession>A0A3B0TFG5</accession>
<protein>
    <recommendedName>
        <fullName evidence="1">L,D-transpeptidase scaffold domain-containing protein</fullName>
    </recommendedName>
</protein>
<dbReference type="AlphaFoldDB" id="A0A3B0TFG5"/>
<sequence length="251" mass="25871">MLARLSLKAQFLVSAMVLAAGLTFGLSQPGLAQIQEGDEALIDTVTDPAIAEFVTVDAPGTGIAPPAHLPAAISLRIKYDEGASAGGNADARLLDISNFYGERRYQPIWIGKNGANPKARAVTKLLLNARDNGLDPADYDAATVAALIKTRSAQALAALEIRLSRAVLDYGRDLVVGRATPGSANSTAARAHKGPDAAVLLSGIVLSNDVRAYLGALAPRSDAGHGLKMTIAASGNASIYGGKPDCPLATF</sequence>
<organism evidence="2">
    <name type="scientific">hydrothermal vent metagenome</name>
    <dbReference type="NCBI Taxonomy" id="652676"/>
    <lineage>
        <taxon>unclassified sequences</taxon>
        <taxon>metagenomes</taxon>
        <taxon>ecological metagenomes</taxon>
    </lineage>
</organism>
<dbReference type="InterPro" id="IPR045380">
    <property type="entry name" value="LD_TPept_scaffold_dom"/>
</dbReference>
<gene>
    <name evidence="2" type="ORF">MNBD_ALPHA09-826</name>
</gene>
<feature type="domain" description="L,D-transpeptidase scaffold" evidence="1">
    <location>
        <begin position="96"/>
        <end position="222"/>
    </location>
</feature>
<evidence type="ECO:0000313" key="2">
    <source>
        <dbReference type="EMBL" id="VAW13212.1"/>
    </source>
</evidence>
<dbReference type="EMBL" id="UOEM01000060">
    <property type="protein sequence ID" value="VAW13212.1"/>
    <property type="molecule type" value="Genomic_DNA"/>
</dbReference>
<proteinExistence type="predicted"/>
<dbReference type="Pfam" id="PF20142">
    <property type="entry name" value="Scaffold"/>
    <property type="match status" value="1"/>
</dbReference>
<reference evidence="2" key="1">
    <citation type="submission" date="2018-06" db="EMBL/GenBank/DDBJ databases">
        <authorList>
            <person name="Zhirakovskaya E."/>
        </authorList>
    </citation>
    <scope>NUCLEOTIDE SEQUENCE</scope>
</reference>
<evidence type="ECO:0000259" key="1">
    <source>
        <dbReference type="Pfam" id="PF20142"/>
    </source>
</evidence>
<name>A0A3B0TFG5_9ZZZZ</name>